<dbReference type="EMBL" id="PVNS01000005">
    <property type="protein sequence ID" value="PRO65911.1"/>
    <property type="molecule type" value="Genomic_DNA"/>
</dbReference>
<keyword evidence="1" id="KW-0812">Transmembrane</keyword>
<dbReference type="AlphaFoldDB" id="A0A2P6MHZ9"/>
<evidence type="ECO:0000256" key="1">
    <source>
        <dbReference type="SAM" id="Phobius"/>
    </source>
</evidence>
<dbReference type="Proteomes" id="UP000243650">
    <property type="component" value="Unassembled WGS sequence"/>
</dbReference>
<keyword evidence="1" id="KW-0472">Membrane</keyword>
<evidence type="ECO:0000313" key="2">
    <source>
        <dbReference type="EMBL" id="PRO65911.1"/>
    </source>
</evidence>
<feature type="transmembrane region" description="Helical" evidence="1">
    <location>
        <begin position="153"/>
        <end position="177"/>
    </location>
</feature>
<protein>
    <submittedName>
        <fullName evidence="2">Uncharacterized protein</fullName>
    </submittedName>
</protein>
<evidence type="ECO:0000313" key="3">
    <source>
        <dbReference type="Proteomes" id="UP000243650"/>
    </source>
</evidence>
<gene>
    <name evidence="2" type="ORF">C6I21_06295</name>
</gene>
<dbReference type="SUPFAM" id="SSF81324">
    <property type="entry name" value="Voltage-gated potassium channels"/>
    <property type="match status" value="1"/>
</dbReference>
<comment type="caution">
    <text evidence="2">The sequence shown here is derived from an EMBL/GenBank/DDBJ whole genome shotgun (WGS) entry which is preliminary data.</text>
</comment>
<keyword evidence="1" id="KW-1133">Transmembrane helix</keyword>
<dbReference type="Gene3D" id="1.10.287.70">
    <property type="match status" value="1"/>
</dbReference>
<organism evidence="2 3">
    <name type="scientific">Alkalicoccus urumqiensis</name>
    <name type="common">Bacillus urumqiensis</name>
    <dbReference type="NCBI Taxonomy" id="1548213"/>
    <lineage>
        <taxon>Bacteria</taxon>
        <taxon>Bacillati</taxon>
        <taxon>Bacillota</taxon>
        <taxon>Bacilli</taxon>
        <taxon>Bacillales</taxon>
        <taxon>Bacillaceae</taxon>
        <taxon>Alkalicoccus</taxon>
    </lineage>
</organism>
<proteinExistence type="predicted"/>
<sequence>MVILAFAAVATIWYETQYDSYIVWGTWGVFFIDFCIRFYRAEKKWRFIKQNPFVVIAVIPLDAIFQFARIARILHFLRLKTMTKYYTKPAVKLLTQQKATHIIPGIFVIVFLSAIPLYLAESSRLDHYAEAWVGSVAALVFFGYSYIEPETTLGTVVITFLTICGVMVHAVTIRFLLFWGRDTWVARKAAKKAEKKWNAFRND</sequence>
<keyword evidence="3" id="KW-1185">Reference proteome</keyword>
<feature type="transmembrane region" description="Helical" evidence="1">
    <location>
        <begin position="21"/>
        <end position="39"/>
    </location>
</feature>
<accession>A0A2P6MHZ9</accession>
<feature type="transmembrane region" description="Helical" evidence="1">
    <location>
        <begin position="101"/>
        <end position="119"/>
    </location>
</feature>
<reference evidence="2 3" key="1">
    <citation type="submission" date="2018-03" db="EMBL/GenBank/DDBJ databases">
        <title>Bacillus urumqiensis sp. nov., a moderately haloalkaliphilic bacterium isolated from a salt lake.</title>
        <authorList>
            <person name="Zhao B."/>
            <person name="Liao Z."/>
        </authorList>
    </citation>
    <scope>NUCLEOTIDE SEQUENCE [LARGE SCALE GENOMIC DNA]</scope>
    <source>
        <strain evidence="2 3">BZ-SZ-XJ18</strain>
    </source>
</reference>
<name>A0A2P6MHZ9_ALKUR</name>
<feature type="transmembrane region" description="Helical" evidence="1">
    <location>
        <begin position="51"/>
        <end position="71"/>
    </location>
</feature>
<feature type="transmembrane region" description="Helical" evidence="1">
    <location>
        <begin position="131"/>
        <end position="147"/>
    </location>
</feature>